<dbReference type="EMBL" id="JBEVYD010000013">
    <property type="protein sequence ID" value="KAL3228469.1"/>
    <property type="molecule type" value="Genomic_DNA"/>
</dbReference>
<evidence type="ECO:0000256" key="1">
    <source>
        <dbReference type="SAM" id="Phobius"/>
    </source>
</evidence>
<name>A0ABR4NLM8_9SACH</name>
<keyword evidence="1" id="KW-0472">Membrane</keyword>
<evidence type="ECO:0000313" key="3">
    <source>
        <dbReference type="Proteomes" id="UP001623330"/>
    </source>
</evidence>
<keyword evidence="3" id="KW-1185">Reference proteome</keyword>
<proteinExistence type="predicted"/>
<feature type="transmembrane region" description="Helical" evidence="1">
    <location>
        <begin position="125"/>
        <end position="150"/>
    </location>
</feature>
<accession>A0ABR4NLM8</accession>
<evidence type="ECO:0000313" key="2">
    <source>
        <dbReference type="EMBL" id="KAL3228469.1"/>
    </source>
</evidence>
<keyword evidence="1" id="KW-0812">Transmembrane</keyword>
<feature type="transmembrane region" description="Helical" evidence="1">
    <location>
        <begin position="89"/>
        <end position="113"/>
    </location>
</feature>
<organism evidence="2 3">
    <name type="scientific">Nakaseomyces bracarensis</name>
    <dbReference type="NCBI Taxonomy" id="273131"/>
    <lineage>
        <taxon>Eukaryota</taxon>
        <taxon>Fungi</taxon>
        <taxon>Dikarya</taxon>
        <taxon>Ascomycota</taxon>
        <taxon>Saccharomycotina</taxon>
        <taxon>Saccharomycetes</taxon>
        <taxon>Saccharomycetales</taxon>
        <taxon>Saccharomycetaceae</taxon>
        <taxon>Nakaseomyces</taxon>
    </lineage>
</organism>
<gene>
    <name evidence="2" type="ORF">RNJ44_02414</name>
</gene>
<dbReference type="Proteomes" id="UP001623330">
    <property type="component" value="Unassembled WGS sequence"/>
</dbReference>
<reference evidence="2 3" key="1">
    <citation type="submission" date="2024-05" db="EMBL/GenBank/DDBJ databases">
        <title>Long read based assembly of the Candida bracarensis genome reveals expanded adhesin content.</title>
        <authorList>
            <person name="Marcet-Houben M."/>
            <person name="Ksiezopolska E."/>
            <person name="Gabaldon T."/>
        </authorList>
    </citation>
    <scope>NUCLEOTIDE SEQUENCE [LARGE SCALE GENOMIC DNA]</scope>
    <source>
        <strain evidence="2 3">CBM6</strain>
    </source>
</reference>
<protein>
    <submittedName>
        <fullName evidence="2">Uncharacterized protein</fullName>
    </submittedName>
</protein>
<sequence length="191" mass="22078">MSDNKMNREAALVDLEKASETTEDEGLIENSLNEKKTISTHQTLGARIRSFFFWMYILFKDSSNLNLFKFSEGPRKSIKYFNNSSSTEIAITLTAFGVFLTIGLFGTIHYYRLVKNNSKRTRDKVFLCVSCLFASYFLEITIAFPCVLLVRKYPILCDWPYYLIKTSWSCACLYGLDQLVSPYVVKQRELV</sequence>
<keyword evidence="1" id="KW-1133">Transmembrane helix</keyword>
<comment type="caution">
    <text evidence="2">The sequence shown here is derived from an EMBL/GenBank/DDBJ whole genome shotgun (WGS) entry which is preliminary data.</text>
</comment>